<comment type="caution">
    <text evidence="1">The sequence shown here is derived from an EMBL/GenBank/DDBJ whole genome shotgun (WGS) entry which is preliminary data.</text>
</comment>
<dbReference type="Proteomes" id="UP000831701">
    <property type="component" value="Chromosome 18"/>
</dbReference>
<proteinExistence type="predicted"/>
<name>A0ACB8VTD7_9TELE</name>
<organism evidence="1 2">
    <name type="scientific">Scortum barcoo</name>
    <name type="common">barcoo grunter</name>
    <dbReference type="NCBI Taxonomy" id="214431"/>
    <lineage>
        <taxon>Eukaryota</taxon>
        <taxon>Metazoa</taxon>
        <taxon>Chordata</taxon>
        <taxon>Craniata</taxon>
        <taxon>Vertebrata</taxon>
        <taxon>Euteleostomi</taxon>
        <taxon>Actinopterygii</taxon>
        <taxon>Neopterygii</taxon>
        <taxon>Teleostei</taxon>
        <taxon>Neoteleostei</taxon>
        <taxon>Acanthomorphata</taxon>
        <taxon>Eupercaria</taxon>
        <taxon>Centrarchiformes</taxon>
        <taxon>Terapontoidei</taxon>
        <taxon>Terapontidae</taxon>
        <taxon>Scortum</taxon>
    </lineage>
</organism>
<evidence type="ECO:0000313" key="2">
    <source>
        <dbReference type="Proteomes" id="UP000831701"/>
    </source>
</evidence>
<feature type="non-terminal residue" evidence="1">
    <location>
        <position position="1"/>
    </location>
</feature>
<dbReference type="EMBL" id="CM041548">
    <property type="protein sequence ID" value="KAI3358498.1"/>
    <property type="molecule type" value="Genomic_DNA"/>
</dbReference>
<sequence>LMFYPGLKPDLLPKVGDRQRGPMRMRTQADRLSTNMALRGGAVRVISRHFYKFTSLGGDRLLSENVSSKPETSKAPETASDDLIYTQEHFALKESLRKIIDQEINPHVEQWETEGNFPAHKIFKILGSAGFLGVNKPVVIVSQRKQERWRGNREEYGGLGLDFSYSIAVSEELGHIRCGGVPMAIGVQTDMATPALARMCSTICPALMLFCHHSGCRVWFGRANELKKEFLLPSIMGDKVACLGVSEVGAGSDVSQLLKDHLEIQWCWKMIEEPEIRQFNNHLGADILSGEKGGMMNVTDCIKTKAVRDGDEYVINGGKMWTTNGTQADWMCLLANTSDGPPHRNKSLICLPMNLPGVNIARKIDKLGMWSSDTAEVFFDDVRVPCKNVIGQEGMGFTYQMLQFQEERLWAVANIVTTMDIIIQETIQYTRQRKIFKQPVLYHQSVHFRLAELQTEVELLRSLLYRATALYIKGNDVTKLASMAKLKGGRLARELSDSCLQYWGGMGFTSDVLVSRFYRDSRLLSIGAGADEVMLGIISKYMDTLPRK</sequence>
<gene>
    <name evidence="1" type="ORF">L3Q82_014914</name>
</gene>
<accession>A0ACB8VTD7</accession>
<reference evidence="1" key="1">
    <citation type="submission" date="2022-04" db="EMBL/GenBank/DDBJ databases">
        <title>Jade perch genome.</title>
        <authorList>
            <person name="Chao B."/>
        </authorList>
    </citation>
    <scope>NUCLEOTIDE SEQUENCE</scope>
    <source>
        <strain evidence="1">CB-2022</strain>
    </source>
</reference>
<evidence type="ECO:0000313" key="1">
    <source>
        <dbReference type="EMBL" id="KAI3358498.1"/>
    </source>
</evidence>
<protein>
    <submittedName>
        <fullName evidence="1">Uncharacterized protein</fullName>
    </submittedName>
</protein>
<keyword evidence="2" id="KW-1185">Reference proteome</keyword>